<dbReference type="NCBIfam" id="TIGR02385">
    <property type="entry name" value="RelE_StbE"/>
    <property type="match status" value="1"/>
</dbReference>
<gene>
    <name evidence="2" type="ORF">L0668_18800</name>
</gene>
<protein>
    <submittedName>
        <fullName evidence="2">Type II toxin-antitoxin system mRNA interferase toxin, RelE/StbE family</fullName>
    </submittedName>
</protein>
<dbReference type="RefSeq" id="WP_235314269.1">
    <property type="nucleotide sequence ID" value="NZ_JAKGAS010000015.1"/>
</dbReference>
<dbReference type="InterPro" id="IPR035093">
    <property type="entry name" value="RelE/ParE_toxin_dom_sf"/>
</dbReference>
<sequence length="94" mass="11257">MWKIFEHKRLDKQLSKAPIEIQKRYEKWKDVVEISGPAGLVMIKGFKDEKLSGNWQGYRSSRLNQQYRVIYSINNNQLFVSVVEVTPHDYRRRS</sequence>
<keyword evidence="3" id="KW-1185">Reference proteome</keyword>
<name>A0ABS9DDU1_9ALTE</name>
<evidence type="ECO:0000313" key="3">
    <source>
        <dbReference type="Proteomes" id="UP001521137"/>
    </source>
</evidence>
<organism evidence="2 3">
    <name type="scientific">Paraglaciecola algarum</name>
    <dbReference type="NCBI Taxonomy" id="3050085"/>
    <lineage>
        <taxon>Bacteria</taxon>
        <taxon>Pseudomonadati</taxon>
        <taxon>Pseudomonadota</taxon>
        <taxon>Gammaproteobacteria</taxon>
        <taxon>Alteromonadales</taxon>
        <taxon>Alteromonadaceae</taxon>
        <taxon>Paraglaciecola</taxon>
    </lineage>
</organism>
<dbReference type="EMBL" id="JAKGAS010000015">
    <property type="protein sequence ID" value="MCF2950168.1"/>
    <property type="molecule type" value="Genomic_DNA"/>
</dbReference>
<keyword evidence="1" id="KW-1277">Toxin-antitoxin system</keyword>
<proteinExistence type="predicted"/>
<dbReference type="Gene3D" id="3.30.2310.20">
    <property type="entry name" value="RelE-like"/>
    <property type="match status" value="1"/>
</dbReference>
<comment type="caution">
    <text evidence="2">The sequence shown here is derived from an EMBL/GenBank/DDBJ whole genome shotgun (WGS) entry which is preliminary data.</text>
</comment>
<evidence type="ECO:0000256" key="1">
    <source>
        <dbReference type="ARBA" id="ARBA00022649"/>
    </source>
</evidence>
<dbReference type="SUPFAM" id="SSF143011">
    <property type="entry name" value="RelE-like"/>
    <property type="match status" value="1"/>
</dbReference>
<dbReference type="InterPro" id="IPR007712">
    <property type="entry name" value="RelE/ParE_toxin"/>
</dbReference>
<reference evidence="2 3" key="1">
    <citation type="submission" date="2022-01" db="EMBL/GenBank/DDBJ databases">
        <title>Paraglaciecola sp. G1-23.</title>
        <authorList>
            <person name="Jin M.S."/>
            <person name="Han D.M."/>
            <person name="Kim H.M."/>
            <person name="Jeon C.O."/>
        </authorList>
    </citation>
    <scope>NUCLEOTIDE SEQUENCE [LARGE SCALE GENOMIC DNA]</scope>
    <source>
        <strain evidence="2 3">G1-23</strain>
    </source>
</reference>
<evidence type="ECO:0000313" key="2">
    <source>
        <dbReference type="EMBL" id="MCF2950168.1"/>
    </source>
</evidence>
<dbReference type="Proteomes" id="UP001521137">
    <property type="component" value="Unassembled WGS sequence"/>
</dbReference>
<accession>A0ABS9DDU1</accession>